<accession>A0A9D4DG88</accession>
<dbReference type="Proteomes" id="UP000828390">
    <property type="component" value="Unassembled WGS sequence"/>
</dbReference>
<comment type="caution">
    <text evidence="1">The sequence shown here is derived from an EMBL/GenBank/DDBJ whole genome shotgun (WGS) entry which is preliminary data.</text>
</comment>
<evidence type="ECO:0000313" key="2">
    <source>
        <dbReference type="Proteomes" id="UP000828390"/>
    </source>
</evidence>
<protein>
    <submittedName>
        <fullName evidence="1">Uncharacterized protein</fullName>
    </submittedName>
</protein>
<sequence length="59" mass="6823">MHNRVLGPMITFTTSIKGISGADYDLDIKSTYMDVERRVGFKRRMFVPIYIKLSSCTMM</sequence>
<evidence type="ECO:0000313" key="1">
    <source>
        <dbReference type="EMBL" id="KAH3748288.1"/>
    </source>
</evidence>
<reference evidence="1" key="2">
    <citation type="submission" date="2020-11" db="EMBL/GenBank/DDBJ databases">
        <authorList>
            <person name="McCartney M.A."/>
            <person name="Auch B."/>
            <person name="Kono T."/>
            <person name="Mallez S."/>
            <person name="Becker A."/>
            <person name="Gohl D.M."/>
            <person name="Silverstein K.A.T."/>
            <person name="Koren S."/>
            <person name="Bechman K.B."/>
            <person name="Herman A."/>
            <person name="Abrahante J.E."/>
            <person name="Garbe J."/>
        </authorList>
    </citation>
    <scope>NUCLEOTIDE SEQUENCE</scope>
    <source>
        <strain evidence="1">Duluth1</strain>
        <tissue evidence="1">Whole animal</tissue>
    </source>
</reference>
<dbReference type="EMBL" id="JAIWYP010000010">
    <property type="protein sequence ID" value="KAH3748288.1"/>
    <property type="molecule type" value="Genomic_DNA"/>
</dbReference>
<reference evidence="1" key="1">
    <citation type="journal article" date="2019" name="bioRxiv">
        <title>The Genome of the Zebra Mussel, Dreissena polymorpha: A Resource for Invasive Species Research.</title>
        <authorList>
            <person name="McCartney M.A."/>
            <person name="Auch B."/>
            <person name="Kono T."/>
            <person name="Mallez S."/>
            <person name="Zhang Y."/>
            <person name="Obille A."/>
            <person name="Becker A."/>
            <person name="Abrahante J.E."/>
            <person name="Garbe J."/>
            <person name="Badalamenti J.P."/>
            <person name="Herman A."/>
            <person name="Mangelson H."/>
            <person name="Liachko I."/>
            <person name="Sullivan S."/>
            <person name="Sone E.D."/>
            <person name="Koren S."/>
            <person name="Silverstein K.A.T."/>
            <person name="Beckman K.B."/>
            <person name="Gohl D.M."/>
        </authorList>
    </citation>
    <scope>NUCLEOTIDE SEQUENCE</scope>
    <source>
        <strain evidence="1">Duluth1</strain>
        <tissue evidence="1">Whole animal</tissue>
    </source>
</reference>
<proteinExistence type="predicted"/>
<keyword evidence="2" id="KW-1185">Reference proteome</keyword>
<gene>
    <name evidence="1" type="ORF">DPMN_182726</name>
</gene>
<dbReference type="AlphaFoldDB" id="A0A9D4DG88"/>
<organism evidence="1 2">
    <name type="scientific">Dreissena polymorpha</name>
    <name type="common">Zebra mussel</name>
    <name type="synonym">Mytilus polymorpha</name>
    <dbReference type="NCBI Taxonomy" id="45954"/>
    <lineage>
        <taxon>Eukaryota</taxon>
        <taxon>Metazoa</taxon>
        <taxon>Spiralia</taxon>
        <taxon>Lophotrochozoa</taxon>
        <taxon>Mollusca</taxon>
        <taxon>Bivalvia</taxon>
        <taxon>Autobranchia</taxon>
        <taxon>Heteroconchia</taxon>
        <taxon>Euheterodonta</taxon>
        <taxon>Imparidentia</taxon>
        <taxon>Neoheterodontei</taxon>
        <taxon>Myida</taxon>
        <taxon>Dreissenoidea</taxon>
        <taxon>Dreissenidae</taxon>
        <taxon>Dreissena</taxon>
    </lineage>
</organism>
<name>A0A9D4DG88_DREPO</name>